<name>A0AAU8B3J4_9VIRU</name>
<feature type="domain" description="Zona occludens toxin N-terminal" evidence="8">
    <location>
        <begin position="62"/>
        <end position="175"/>
    </location>
</feature>
<feature type="coiled-coil region" evidence="6">
    <location>
        <begin position="256"/>
        <end position="303"/>
    </location>
</feature>
<keyword evidence="2 7" id="KW-0812">Transmembrane</keyword>
<keyword evidence="5 7" id="KW-0472">Membrane</keyword>
<dbReference type="GO" id="GO:0033644">
    <property type="term" value="C:host cell membrane"/>
    <property type="evidence" value="ECO:0007669"/>
    <property type="project" value="UniProtKB-SubCell"/>
</dbReference>
<evidence type="ECO:0000313" key="10">
    <source>
        <dbReference type="EMBL" id="XCD06615.1"/>
    </source>
</evidence>
<proteinExistence type="predicted"/>
<evidence type="ECO:0000256" key="3">
    <source>
        <dbReference type="ARBA" id="ARBA00022870"/>
    </source>
</evidence>
<accession>A0AAU8B3J4</accession>
<keyword evidence="6" id="KW-0175">Coiled coil</keyword>
<protein>
    <submittedName>
        <fullName evidence="10">ZOT protein</fullName>
    </submittedName>
</protein>
<evidence type="ECO:0000313" key="11">
    <source>
        <dbReference type="EMBL" id="XCD06685.1"/>
    </source>
</evidence>
<evidence type="ECO:0000259" key="8">
    <source>
        <dbReference type="Pfam" id="PF05707"/>
    </source>
</evidence>
<evidence type="ECO:0000256" key="1">
    <source>
        <dbReference type="ARBA" id="ARBA00004379"/>
    </source>
</evidence>
<keyword evidence="4 7" id="KW-1133">Transmembrane helix</keyword>
<evidence type="ECO:0000256" key="4">
    <source>
        <dbReference type="ARBA" id="ARBA00022989"/>
    </source>
</evidence>
<evidence type="ECO:0000256" key="2">
    <source>
        <dbReference type="ARBA" id="ARBA00022692"/>
    </source>
</evidence>
<dbReference type="InterPro" id="IPR027417">
    <property type="entry name" value="P-loop_NTPase"/>
</dbReference>
<comment type="subcellular location">
    <subcellularLocation>
        <location evidence="1">Host membrane</location>
        <topology evidence="1">Single-pass membrane protein</topology>
    </subcellularLocation>
</comment>
<evidence type="ECO:0000256" key="7">
    <source>
        <dbReference type="SAM" id="Phobius"/>
    </source>
</evidence>
<feature type="transmembrane region" description="Helical" evidence="7">
    <location>
        <begin position="189"/>
        <end position="207"/>
    </location>
</feature>
<dbReference type="EMBL" id="PP511692">
    <property type="protein sequence ID" value="XCD06615.1"/>
    <property type="molecule type" value="Genomic_DNA"/>
</dbReference>
<dbReference type="Pfam" id="PF05707">
    <property type="entry name" value="Zot"/>
    <property type="match status" value="1"/>
</dbReference>
<dbReference type="Gene3D" id="3.40.50.300">
    <property type="entry name" value="P-loop containing nucleotide triphosphate hydrolases"/>
    <property type="match status" value="1"/>
</dbReference>
<organism evidence="10">
    <name type="scientific">Dulem virus 62</name>
    <dbReference type="NCBI Taxonomy" id="3145773"/>
    <lineage>
        <taxon>Viruses</taxon>
        <taxon>Monodnaviria</taxon>
        <taxon>Loebvirae</taxon>
        <taxon>Hofneiviricota</taxon>
        <taxon>Faserviricetes</taxon>
        <taxon>Tubulavirales</taxon>
        <taxon>Inoviridae</taxon>
        <taxon>Inovirus</taxon>
    </lineage>
</organism>
<evidence type="ECO:0000256" key="5">
    <source>
        <dbReference type="ARBA" id="ARBA00023136"/>
    </source>
</evidence>
<evidence type="ECO:0000313" key="9">
    <source>
        <dbReference type="EMBL" id="XCD05915.1"/>
    </source>
</evidence>
<dbReference type="InterPro" id="IPR008900">
    <property type="entry name" value="Zot_N"/>
</dbReference>
<evidence type="ECO:0000256" key="6">
    <source>
        <dbReference type="SAM" id="Coils"/>
    </source>
</evidence>
<reference evidence="10" key="1">
    <citation type="submission" date="2024-03" db="EMBL/GenBank/DDBJ databases">
        <title>Diverse circular DNA viruses in blood, oral, and fecal samples of captive lemurs.</title>
        <authorList>
            <person name="Paietta E.N."/>
            <person name="Kraberger S."/>
            <person name="Lund M.C."/>
            <person name="Custer J.M."/>
            <person name="Vargas K.M."/>
            <person name="Ehmke E.E."/>
            <person name="Yoder A.D."/>
            <person name="Varsani A."/>
        </authorList>
    </citation>
    <scope>NUCLEOTIDE SEQUENCE</scope>
    <source>
        <strain evidence="9">Duke_24SS_13</strain>
        <strain evidence="10">Duke_25SF_104</strain>
        <strain evidence="11">Duke_25SS_57</strain>
    </source>
</reference>
<dbReference type="EMBL" id="PP511609">
    <property type="protein sequence ID" value="XCD05915.1"/>
    <property type="molecule type" value="Genomic_DNA"/>
</dbReference>
<sequence>MTIRLITGIPGSGKTLYAVSELKKEIEANLTADEPRKIYCDITGLKYDGIENPPIDWRDTPPRSLLIYDEAQLHKEFKSSRGNNSYKFVEELTIHRKTGHEIWFITQDPKRLHNDILSMVEIHHHLERPYGAKLASIFKYRGCERNPSAKTVKERAENKTVFTYDKSLFELYESSQVKDGIKFRLPKELVIWLLIAVVVAIVFYFQVTSTGTKKYVGTFLGQEAPKETAQTPKQADTATKPAEQGKTIVQAPNPQNETTELTKEQLELKLKAQELEFIRKLKAQELQSQMQFNALQKQFLEQQKQLDDFYSRLELYKTMLPKNYEIIKGDDNLKVRAVVKMGNKCKAYNTHGDLMTLSFEECDYYLKESGRVHKSDNKPVGKLETTPVADILSENPDSHKETVKHQDDVKDLDLKTDVKTNDTIKKGL</sequence>
<keyword evidence="3" id="KW-1043">Host membrane</keyword>
<dbReference type="EMBL" id="PP511701">
    <property type="protein sequence ID" value="XCD06685.1"/>
    <property type="molecule type" value="Genomic_DNA"/>
</dbReference>